<comment type="caution">
    <text evidence="1">The sequence shown here is derived from an EMBL/GenBank/DDBJ whole genome shotgun (WGS) entry which is preliminary data.</text>
</comment>
<dbReference type="Proteomes" id="UP001497535">
    <property type="component" value="Unassembled WGS sequence"/>
</dbReference>
<protein>
    <submittedName>
        <fullName evidence="1">Uncharacterized protein</fullName>
    </submittedName>
</protein>
<dbReference type="EMBL" id="CAVMJV010000016">
    <property type="protein sequence ID" value="CAK5057813.1"/>
    <property type="molecule type" value="Genomic_DNA"/>
</dbReference>
<name>A0ACB0YQK7_MELEN</name>
<gene>
    <name evidence="1" type="ORF">MENTE1834_LOCUS15302</name>
</gene>
<proteinExistence type="predicted"/>
<reference evidence="1" key="1">
    <citation type="submission" date="2023-11" db="EMBL/GenBank/DDBJ databases">
        <authorList>
            <person name="Poullet M."/>
        </authorList>
    </citation>
    <scope>NUCLEOTIDE SEQUENCE</scope>
    <source>
        <strain evidence="1">E1834</strain>
    </source>
</reference>
<sequence>MLIRNVSKLNVDISCVFLTFSKSLTQPKHFCKSFVTFSIFIYASKFSPQLYIFQIIFIRYVLLFSKYSIPISIHVSI</sequence>
<keyword evidence="2" id="KW-1185">Reference proteome</keyword>
<accession>A0ACB0YQK7</accession>
<organism evidence="1 2">
    <name type="scientific">Meloidogyne enterolobii</name>
    <name type="common">Root-knot nematode worm</name>
    <name type="synonym">Meloidogyne mayaguensis</name>
    <dbReference type="NCBI Taxonomy" id="390850"/>
    <lineage>
        <taxon>Eukaryota</taxon>
        <taxon>Metazoa</taxon>
        <taxon>Ecdysozoa</taxon>
        <taxon>Nematoda</taxon>
        <taxon>Chromadorea</taxon>
        <taxon>Rhabditida</taxon>
        <taxon>Tylenchina</taxon>
        <taxon>Tylenchomorpha</taxon>
        <taxon>Tylenchoidea</taxon>
        <taxon>Meloidogynidae</taxon>
        <taxon>Meloidogyninae</taxon>
        <taxon>Meloidogyne</taxon>
    </lineage>
</organism>
<evidence type="ECO:0000313" key="2">
    <source>
        <dbReference type="Proteomes" id="UP001497535"/>
    </source>
</evidence>
<evidence type="ECO:0000313" key="1">
    <source>
        <dbReference type="EMBL" id="CAK5057813.1"/>
    </source>
</evidence>